<feature type="chain" id="PRO_5023110085" evidence="1">
    <location>
        <begin position="23"/>
        <end position="324"/>
    </location>
</feature>
<evidence type="ECO:0000313" key="4">
    <source>
        <dbReference type="Proteomes" id="UP000310017"/>
    </source>
</evidence>
<dbReference type="PANTHER" id="PTHR32060">
    <property type="entry name" value="TAIL-SPECIFIC PROTEASE"/>
    <property type="match status" value="1"/>
</dbReference>
<dbReference type="AlphaFoldDB" id="A0A5B7SPP6"/>
<accession>A0A5B7SPP6</accession>
<dbReference type="GO" id="GO:0006508">
    <property type="term" value="P:proteolysis"/>
    <property type="evidence" value="ECO:0007669"/>
    <property type="project" value="InterPro"/>
</dbReference>
<dbReference type="PANTHER" id="PTHR32060:SF30">
    <property type="entry name" value="CARBOXY-TERMINAL PROCESSING PROTEASE CTPA"/>
    <property type="match status" value="1"/>
</dbReference>
<dbReference type="Proteomes" id="UP000310017">
    <property type="component" value="Chromosome"/>
</dbReference>
<dbReference type="RefSeq" id="WP_138851342.1">
    <property type="nucleotide sequence ID" value="NZ_CP040710.1"/>
</dbReference>
<dbReference type="OrthoDB" id="7314861at2"/>
<dbReference type="InterPro" id="IPR029045">
    <property type="entry name" value="ClpP/crotonase-like_dom_sf"/>
</dbReference>
<keyword evidence="4" id="KW-1185">Reference proteome</keyword>
<evidence type="ECO:0000313" key="3">
    <source>
        <dbReference type="EMBL" id="QCW98987.1"/>
    </source>
</evidence>
<dbReference type="Pfam" id="PF03572">
    <property type="entry name" value="Peptidase_S41"/>
    <property type="match status" value="1"/>
</dbReference>
<dbReference type="GO" id="GO:0004175">
    <property type="term" value="F:endopeptidase activity"/>
    <property type="evidence" value="ECO:0007669"/>
    <property type="project" value="TreeGrafter"/>
</dbReference>
<dbReference type="InterPro" id="IPR005151">
    <property type="entry name" value="Tail-specific_protease"/>
</dbReference>
<dbReference type="GO" id="GO:0008236">
    <property type="term" value="F:serine-type peptidase activity"/>
    <property type="evidence" value="ECO:0007669"/>
    <property type="project" value="InterPro"/>
</dbReference>
<name>A0A5B7SPP6_9FLAO</name>
<proteinExistence type="predicted"/>
<dbReference type="GO" id="GO:0030288">
    <property type="term" value="C:outer membrane-bounded periplasmic space"/>
    <property type="evidence" value="ECO:0007669"/>
    <property type="project" value="TreeGrafter"/>
</dbReference>
<dbReference type="GO" id="GO:0007165">
    <property type="term" value="P:signal transduction"/>
    <property type="evidence" value="ECO:0007669"/>
    <property type="project" value="TreeGrafter"/>
</dbReference>
<keyword evidence="1" id="KW-0732">Signal</keyword>
<dbReference type="SUPFAM" id="SSF52096">
    <property type="entry name" value="ClpP/crotonase"/>
    <property type="match status" value="1"/>
</dbReference>
<evidence type="ECO:0000259" key="2">
    <source>
        <dbReference type="Pfam" id="PF03572"/>
    </source>
</evidence>
<evidence type="ECO:0000256" key="1">
    <source>
        <dbReference type="SAM" id="SignalP"/>
    </source>
</evidence>
<dbReference type="EMBL" id="CP040710">
    <property type="protein sequence ID" value="QCW98987.1"/>
    <property type="molecule type" value="Genomic_DNA"/>
</dbReference>
<organism evidence="3 4">
    <name type="scientific">Aggregatimonas sangjinii</name>
    <dbReference type="NCBI Taxonomy" id="2583587"/>
    <lineage>
        <taxon>Bacteria</taxon>
        <taxon>Pseudomonadati</taxon>
        <taxon>Bacteroidota</taxon>
        <taxon>Flavobacteriia</taxon>
        <taxon>Flavobacteriales</taxon>
        <taxon>Flavobacteriaceae</taxon>
        <taxon>Aggregatimonas</taxon>
    </lineage>
</organism>
<reference evidence="3 4" key="1">
    <citation type="submission" date="2019-05" db="EMBL/GenBank/DDBJ databases">
        <title>Genome sequencing of F202Z8.</title>
        <authorList>
            <person name="Kwon Y.M."/>
        </authorList>
    </citation>
    <scope>NUCLEOTIDE SEQUENCE [LARGE SCALE GENOMIC DNA]</scope>
    <source>
        <strain evidence="3 4">F202Z8</strain>
    </source>
</reference>
<feature type="domain" description="Tail specific protease" evidence="2">
    <location>
        <begin position="124"/>
        <end position="307"/>
    </location>
</feature>
<gene>
    <name evidence="3" type="ORF">FGM00_02220</name>
</gene>
<protein>
    <submittedName>
        <fullName evidence="3">Peptidase S41</fullName>
    </submittedName>
</protein>
<dbReference type="KEGG" id="asag:FGM00_02220"/>
<dbReference type="Gene3D" id="3.90.226.10">
    <property type="entry name" value="2-enoyl-CoA Hydratase, Chain A, domain 1"/>
    <property type="match status" value="1"/>
</dbReference>
<dbReference type="PROSITE" id="PS51257">
    <property type="entry name" value="PROKAR_LIPOPROTEIN"/>
    <property type="match status" value="1"/>
</dbReference>
<sequence>MKFIKIFFFILLLAFVSCSSNSDDVAPEMQINREVANFLNQMVDIMEENSINKNTIDWPGFRNQVLEKGFSAQNIAQTDDALRQALVLLGDNHSFIVKEDGSFISGSNIDCPLSSFDAVTTPANIGYVQVSSFFGTDAESTVAFAESVQDAIEAQDSEDITGWIVDLRNNTGGNMWPMLAGIGPILGEGIAGYFIGPNDTQTPWSFSNGAAIIGSNTLVQVTDNYELINPNPKVAVLMNKAVTSSGEATAISFVGRDNTMSFGTESCGLSTANSGFDLDAGYTLLLTIAYMADRDQNLFGIPVTPDTPATEETIIQDAIDYLNN</sequence>
<feature type="signal peptide" evidence="1">
    <location>
        <begin position="1"/>
        <end position="22"/>
    </location>
</feature>